<proteinExistence type="predicted"/>
<keyword evidence="2" id="KW-1185">Reference proteome</keyword>
<dbReference type="PANTHER" id="PTHR10796">
    <property type="entry name" value="PATCHED-RELATED"/>
    <property type="match status" value="1"/>
</dbReference>
<accession>A0A9J7LZ73</accession>
<name>A0A9J7LZ73_BRAFL</name>
<feature type="transmembrane region" description="Helical" evidence="1">
    <location>
        <begin position="123"/>
        <end position="150"/>
    </location>
</feature>
<dbReference type="Proteomes" id="UP000001554">
    <property type="component" value="Chromosome 1"/>
</dbReference>
<dbReference type="KEGG" id="bfo:118426035"/>
<reference evidence="2" key="1">
    <citation type="journal article" date="2020" name="Nat. Ecol. Evol.">
        <title>Deeply conserved synteny resolves early events in vertebrate evolution.</title>
        <authorList>
            <person name="Simakov O."/>
            <person name="Marletaz F."/>
            <person name="Yue J.X."/>
            <person name="O'Connell B."/>
            <person name="Jenkins J."/>
            <person name="Brandt A."/>
            <person name="Calef R."/>
            <person name="Tung C.H."/>
            <person name="Huang T.K."/>
            <person name="Schmutz J."/>
            <person name="Satoh N."/>
            <person name="Yu J.K."/>
            <person name="Putnam N.H."/>
            <person name="Green R.E."/>
            <person name="Rokhsar D.S."/>
        </authorList>
    </citation>
    <scope>NUCLEOTIDE SEQUENCE [LARGE SCALE GENOMIC DNA]</scope>
    <source>
        <strain evidence="2">S238N-H82</strain>
    </source>
</reference>
<dbReference type="InterPro" id="IPR051697">
    <property type="entry name" value="Patched_domain-protein"/>
</dbReference>
<dbReference type="AlphaFoldDB" id="A0A9J7LZ73"/>
<keyword evidence="1" id="KW-1133">Transmembrane helix</keyword>
<keyword evidence="1" id="KW-0472">Membrane</keyword>
<dbReference type="RefSeq" id="XP_035691140.1">
    <property type="nucleotide sequence ID" value="XM_035835247.1"/>
</dbReference>
<dbReference type="Gene3D" id="1.20.1640.10">
    <property type="entry name" value="Multidrug efflux transporter AcrB transmembrane domain"/>
    <property type="match status" value="1"/>
</dbReference>
<evidence type="ECO:0000313" key="2">
    <source>
        <dbReference type="Proteomes" id="UP000001554"/>
    </source>
</evidence>
<organism evidence="2 3">
    <name type="scientific">Branchiostoma floridae</name>
    <name type="common">Florida lancelet</name>
    <name type="synonym">Amphioxus</name>
    <dbReference type="NCBI Taxonomy" id="7739"/>
    <lineage>
        <taxon>Eukaryota</taxon>
        <taxon>Metazoa</taxon>
        <taxon>Chordata</taxon>
        <taxon>Cephalochordata</taxon>
        <taxon>Leptocardii</taxon>
        <taxon>Amphioxiformes</taxon>
        <taxon>Branchiostomatidae</taxon>
        <taxon>Branchiostoma</taxon>
    </lineage>
</organism>
<dbReference type="OrthoDB" id="6510177at2759"/>
<dbReference type="GeneID" id="118426035"/>
<evidence type="ECO:0000313" key="3">
    <source>
        <dbReference type="RefSeq" id="XP_035691140.1"/>
    </source>
</evidence>
<evidence type="ECO:0000256" key="1">
    <source>
        <dbReference type="SAM" id="Phobius"/>
    </source>
</evidence>
<keyword evidence="1" id="KW-0812">Transmembrane</keyword>
<protein>
    <submittedName>
        <fullName evidence="3">Protein dispatched homolog 1-like</fullName>
    </submittedName>
</protein>
<dbReference type="SUPFAM" id="SSF82866">
    <property type="entry name" value="Multidrug efflux transporter AcrB transmembrane domain"/>
    <property type="match status" value="1"/>
</dbReference>
<reference evidence="3" key="2">
    <citation type="submission" date="2025-08" db="UniProtKB">
        <authorList>
            <consortium name="RefSeq"/>
        </authorList>
    </citation>
    <scope>IDENTIFICATION</scope>
    <source>
        <strain evidence="3">S238N-H82</strain>
        <tissue evidence="3">Testes</tissue>
    </source>
</reference>
<gene>
    <name evidence="3" type="primary">LOC118426035</name>
</gene>
<sequence>MQALLPEGAVTPLQGTRIKTKCQKMETSQEEIVAMNNLYQIADDMEFSSTAFPYSGIFNAWETNEVIQEELFRNIGLALAVVLMIGLLLLANLATCFWVFICVTFTLIDVMGMMYFWGLEINIISAILVIVALGLSVDYAAHLGVMFLTLPGTKQERASKSLGAIGPAVFNEHIITTRKGSTSYQISVPSHLPSTQVDPSTNNSYSAGIPMPDYDEAPPMPPTAGESIVPMTSRITGQSENTKISLEIKITKK</sequence>
<dbReference type="PANTHER" id="PTHR10796:SF130">
    <property type="entry name" value="PATCHED DOMAIN-CONTAINING PROTEIN 3-LIKE PROTEIN"/>
    <property type="match status" value="1"/>
</dbReference>